<accession>S3JBH6</accession>
<protein>
    <submittedName>
        <fullName evidence="1">Uncharacterized protein</fullName>
    </submittedName>
</protein>
<organism evidence="1 2">
    <name type="scientific">Microcystis aeruginosa SPC777</name>
    <dbReference type="NCBI Taxonomy" id="482300"/>
    <lineage>
        <taxon>Bacteria</taxon>
        <taxon>Bacillati</taxon>
        <taxon>Cyanobacteriota</taxon>
        <taxon>Cyanophyceae</taxon>
        <taxon>Oscillatoriophycideae</taxon>
        <taxon>Chroococcales</taxon>
        <taxon>Microcystaceae</taxon>
        <taxon>Microcystis</taxon>
    </lineage>
</organism>
<dbReference type="AlphaFoldDB" id="S3JBH6"/>
<dbReference type="PATRIC" id="fig|482300.6.peg.2533"/>
<name>S3JBH6_MICAE</name>
<dbReference type="Proteomes" id="UP000014617">
    <property type="component" value="Unassembled WGS sequence"/>
</dbReference>
<comment type="caution">
    <text evidence="1">The sequence shown here is derived from an EMBL/GenBank/DDBJ whole genome shotgun (WGS) entry which is preliminary data.</text>
</comment>
<proteinExistence type="predicted"/>
<evidence type="ECO:0000313" key="2">
    <source>
        <dbReference type="Proteomes" id="UP000014617"/>
    </source>
</evidence>
<dbReference type="RefSeq" id="WP_016515629.1">
    <property type="nucleotide sequence ID" value="NZ_ASZQ01000202.1"/>
</dbReference>
<reference evidence="1 2" key="1">
    <citation type="journal article" date="2013" name="Genome Announc.">
        <title>Draft Genome Sequence of the Brazilian Toxic Bloom-Forming Cyanobacterium Microcystis aeruginosa Strain SPC777.</title>
        <authorList>
            <person name="Fiore M.F."/>
            <person name="Alvarenga D.O."/>
            <person name="Varani A.M."/>
            <person name="Hoff-Risseti C."/>
            <person name="Crespim E."/>
            <person name="Ramos R.T."/>
            <person name="Silva A."/>
            <person name="Schaker P.D."/>
            <person name="Heck K."/>
            <person name="Rigonato J."/>
            <person name="Schneider M.P."/>
        </authorList>
    </citation>
    <scope>NUCLEOTIDE SEQUENCE [LARGE SCALE GENOMIC DNA]</scope>
    <source>
        <strain evidence="2">SPC 777</strain>
    </source>
</reference>
<evidence type="ECO:0000313" key="1">
    <source>
        <dbReference type="EMBL" id="EPF21911.1"/>
    </source>
</evidence>
<gene>
    <name evidence="1" type="ORF">MAESPC_02273</name>
</gene>
<sequence length="56" mass="6334">MNNNILELQKFRTETYNLIGRAKDATFELMDAVLTTKTAYCWADFSLSPLKKCGSA</sequence>
<dbReference type="EMBL" id="ASZQ01000202">
    <property type="protein sequence ID" value="EPF21911.1"/>
    <property type="molecule type" value="Genomic_DNA"/>
</dbReference>